<name>A0AA86T1H5_9FABA</name>
<dbReference type="AlphaFoldDB" id="A0AA86T1H5"/>
<dbReference type="Proteomes" id="UP001189624">
    <property type="component" value="Chromosome 7"/>
</dbReference>
<keyword evidence="2" id="KW-1185">Reference proteome</keyword>
<protein>
    <submittedName>
        <fullName evidence="1">Uncharacterized protein</fullName>
    </submittedName>
</protein>
<dbReference type="Gramene" id="rna-AYBTSS11_LOCUS21822">
    <property type="protein sequence ID" value="CAJ1968638.1"/>
    <property type="gene ID" value="gene-AYBTSS11_LOCUS21822"/>
</dbReference>
<sequence length="123" mass="13906">MLLPHVPFGFEYLHKSQNETLSRASSTTCKTPQFPLLTQNILEILGLSVPNLFLFQKKKLYPLGDSIIITQLLPKELVLVFDLYGVGLRKAFEAPNLVKELNLKRPGNAILVILRSLDTYPIE</sequence>
<evidence type="ECO:0000313" key="2">
    <source>
        <dbReference type="Proteomes" id="UP001189624"/>
    </source>
</evidence>
<proteinExistence type="predicted"/>
<accession>A0AA86T1H5</accession>
<reference evidence="1" key="1">
    <citation type="submission" date="2023-10" db="EMBL/GenBank/DDBJ databases">
        <authorList>
            <person name="Domelevo Entfellner J.-B."/>
        </authorList>
    </citation>
    <scope>NUCLEOTIDE SEQUENCE</scope>
</reference>
<gene>
    <name evidence="1" type="ORF">AYBTSS11_LOCUS21822</name>
</gene>
<evidence type="ECO:0000313" key="1">
    <source>
        <dbReference type="EMBL" id="CAJ1968638.1"/>
    </source>
</evidence>
<dbReference type="EMBL" id="OY731404">
    <property type="protein sequence ID" value="CAJ1968638.1"/>
    <property type="molecule type" value="Genomic_DNA"/>
</dbReference>
<organism evidence="1 2">
    <name type="scientific">Sphenostylis stenocarpa</name>
    <dbReference type="NCBI Taxonomy" id="92480"/>
    <lineage>
        <taxon>Eukaryota</taxon>
        <taxon>Viridiplantae</taxon>
        <taxon>Streptophyta</taxon>
        <taxon>Embryophyta</taxon>
        <taxon>Tracheophyta</taxon>
        <taxon>Spermatophyta</taxon>
        <taxon>Magnoliopsida</taxon>
        <taxon>eudicotyledons</taxon>
        <taxon>Gunneridae</taxon>
        <taxon>Pentapetalae</taxon>
        <taxon>rosids</taxon>
        <taxon>fabids</taxon>
        <taxon>Fabales</taxon>
        <taxon>Fabaceae</taxon>
        <taxon>Papilionoideae</taxon>
        <taxon>50 kb inversion clade</taxon>
        <taxon>NPAAA clade</taxon>
        <taxon>indigoferoid/millettioid clade</taxon>
        <taxon>Phaseoleae</taxon>
        <taxon>Sphenostylis</taxon>
    </lineage>
</organism>